<evidence type="ECO:0000259" key="14">
    <source>
        <dbReference type="Pfam" id="PF13793"/>
    </source>
</evidence>
<dbReference type="GeneID" id="19894374"/>
<evidence type="ECO:0000313" key="15">
    <source>
        <dbReference type="EMBL" id="EMR11077.1"/>
    </source>
</evidence>
<dbReference type="Gene3D" id="3.40.50.2020">
    <property type="match status" value="2"/>
</dbReference>
<dbReference type="PROSITE" id="PS00114">
    <property type="entry name" value="PRPP_SYNTHASE"/>
    <property type="match status" value="1"/>
</dbReference>
<evidence type="ECO:0000256" key="11">
    <source>
        <dbReference type="ARBA" id="ARBA00022842"/>
    </source>
</evidence>
<dbReference type="HOGENOM" id="CLU_033546_1_0_1"/>
<keyword evidence="6" id="KW-0479">Metal-binding</keyword>
<dbReference type="GO" id="GO:0000287">
    <property type="term" value="F:magnesium ion binding"/>
    <property type="evidence" value="ECO:0007669"/>
    <property type="project" value="InterPro"/>
</dbReference>
<dbReference type="GO" id="GO:0005737">
    <property type="term" value="C:cytoplasm"/>
    <property type="evidence" value="ECO:0007669"/>
    <property type="project" value="UniProtKB-SubCell"/>
</dbReference>
<comment type="similarity">
    <text evidence="3">Belongs to the ribose-phosphate pyrophosphokinase family.</text>
</comment>
<dbReference type="GO" id="GO:0005524">
    <property type="term" value="F:ATP binding"/>
    <property type="evidence" value="ECO:0007669"/>
    <property type="project" value="UniProtKB-KW"/>
</dbReference>
<dbReference type="Proteomes" id="UP000011958">
    <property type="component" value="Unassembled WGS sequence"/>
</dbReference>
<dbReference type="PANTHER" id="PTHR10210">
    <property type="entry name" value="RIBOSE-PHOSPHATE DIPHOSPHOKINASE FAMILY MEMBER"/>
    <property type="match status" value="1"/>
</dbReference>
<dbReference type="InterPro" id="IPR005946">
    <property type="entry name" value="Rib-P_diPkinase"/>
</dbReference>
<dbReference type="AlphaFoldDB" id="M7NUU5"/>
<evidence type="ECO:0000256" key="10">
    <source>
        <dbReference type="ARBA" id="ARBA00022840"/>
    </source>
</evidence>
<dbReference type="FunFam" id="3.40.50.2020:FF:000014">
    <property type="entry name" value="Ribose-phosphate pyrophosphokinase 1"/>
    <property type="match status" value="1"/>
</dbReference>
<dbReference type="GO" id="GO:0016301">
    <property type="term" value="F:kinase activity"/>
    <property type="evidence" value="ECO:0007669"/>
    <property type="project" value="UniProtKB-KW"/>
</dbReference>
<evidence type="ECO:0000256" key="7">
    <source>
        <dbReference type="ARBA" id="ARBA00022727"/>
    </source>
</evidence>
<dbReference type="InterPro" id="IPR000842">
    <property type="entry name" value="PRib_PP_synth_CS"/>
</dbReference>
<evidence type="ECO:0000256" key="8">
    <source>
        <dbReference type="ARBA" id="ARBA00022741"/>
    </source>
</evidence>
<keyword evidence="7" id="KW-0545">Nucleotide biosynthesis</keyword>
<dbReference type="RefSeq" id="XP_007872574.1">
    <property type="nucleotide sequence ID" value="XM_007874383.1"/>
</dbReference>
<dbReference type="NCBIfam" id="TIGR01251">
    <property type="entry name" value="ribP_PPkin"/>
    <property type="match status" value="1"/>
</dbReference>
<evidence type="ECO:0000256" key="5">
    <source>
        <dbReference type="ARBA" id="ARBA00022679"/>
    </source>
</evidence>
<dbReference type="eggNOG" id="KOG1448">
    <property type="taxonomic scope" value="Eukaryota"/>
</dbReference>
<proteinExistence type="inferred from homology"/>
<keyword evidence="9" id="KW-0418">Kinase</keyword>
<dbReference type="STRING" id="1069680.M7NUU5"/>
<evidence type="ECO:0000313" key="16">
    <source>
        <dbReference type="Proteomes" id="UP000011958"/>
    </source>
</evidence>
<dbReference type="GO" id="GO:0009156">
    <property type="term" value="P:ribonucleoside monophosphate biosynthetic process"/>
    <property type="evidence" value="ECO:0007669"/>
    <property type="project" value="InterPro"/>
</dbReference>
<evidence type="ECO:0000256" key="12">
    <source>
        <dbReference type="ARBA" id="ARBA00049535"/>
    </source>
</evidence>
<dbReference type="PANTHER" id="PTHR10210:SF36">
    <property type="entry name" value="RIBOSE-PHOSPHATE PYROPHOSPHOKINASE 5"/>
    <property type="match status" value="1"/>
</dbReference>
<dbReference type="Pfam" id="PF13793">
    <property type="entry name" value="Pribosyltran_N"/>
    <property type="match status" value="1"/>
</dbReference>
<keyword evidence="16" id="KW-1185">Reference proteome</keyword>
<evidence type="ECO:0000256" key="6">
    <source>
        <dbReference type="ARBA" id="ARBA00022723"/>
    </source>
</evidence>
<dbReference type="OrthoDB" id="413572at2759"/>
<dbReference type="EC" id="2.7.6.1" evidence="4"/>
<comment type="function">
    <text evidence="13">5-phosphoribose 1-diphosphate synthase involved in nucleotide, histidine, and tryptophan biosynthesis. Active in heteromultimeric complexes with other 5-phosphoribose 1-diphosphate synthases.</text>
</comment>
<keyword evidence="5" id="KW-0808">Transferase</keyword>
<keyword evidence="11" id="KW-0460">Magnesium</keyword>
<dbReference type="VEuPathDB" id="FungiDB:PNEG_00676"/>
<keyword evidence="8" id="KW-0547">Nucleotide-binding</keyword>
<reference evidence="16" key="1">
    <citation type="journal article" date="2016" name="Nat. Commun.">
        <title>Genome analysis of three Pneumocystis species reveals adaptation mechanisms to life exclusively in mammalian hosts.</title>
        <authorList>
            <person name="Ma L."/>
            <person name="Chen Z."/>
            <person name="Huang D.W."/>
            <person name="Kutty G."/>
            <person name="Ishihara M."/>
            <person name="Wang H."/>
            <person name="Abouelleil A."/>
            <person name="Bishop L."/>
            <person name="Davey E."/>
            <person name="Deng R."/>
            <person name="Deng X."/>
            <person name="Fan L."/>
            <person name="Fantoni G."/>
            <person name="Fitzgerald M."/>
            <person name="Gogineni E."/>
            <person name="Goldberg J.M."/>
            <person name="Handley G."/>
            <person name="Hu X."/>
            <person name="Huber C."/>
            <person name="Jiao X."/>
            <person name="Jones K."/>
            <person name="Levin J.Z."/>
            <person name="Liu Y."/>
            <person name="Macdonald P."/>
            <person name="Melnikov A."/>
            <person name="Raley C."/>
            <person name="Sassi M."/>
            <person name="Sherman B.T."/>
            <person name="Song X."/>
            <person name="Sykes S."/>
            <person name="Tran B."/>
            <person name="Walsh L."/>
            <person name="Xia Y."/>
            <person name="Yang J."/>
            <person name="Young S."/>
            <person name="Zeng Q."/>
            <person name="Zheng X."/>
            <person name="Stephens R."/>
            <person name="Nusbaum C."/>
            <person name="Birren B.W."/>
            <person name="Azadi P."/>
            <person name="Lempicki R.A."/>
            <person name="Cuomo C.A."/>
            <person name="Kovacs J.A."/>
        </authorList>
    </citation>
    <scope>NUCLEOTIDE SEQUENCE [LARGE SCALE GENOMIC DNA]</scope>
    <source>
        <strain evidence="16">B123</strain>
    </source>
</reference>
<gene>
    <name evidence="15" type="ORF">PNEG_00676</name>
</gene>
<dbReference type="SUPFAM" id="SSF53271">
    <property type="entry name" value="PRTase-like"/>
    <property type="match status" value="2"/>
</dbReference>
<organism evidence="15 16">
    <name type="scientific">Pneumocystis murina (strain B123)</name>
    <name type="common">Mouse pneumocystis pneumonia agent</name>
    <name type="synonym">Pneumocystis carinii f. sp. muris</name>
    <dbReference type="NCBI Taxonomy" id="1069680"/>
    <lineage>
        <taxon>Eukaryota</taxon>
        <taxon>Fungi</taxon>
        <taxon>Dikarya</taxon>
        <taxon>Ascomycota</taxon>
        <taxon>Taphrinomycotina</taxon>
        <taxon>Pneumocystomycetes</taxon>
        <taxon>Pneumocystaceae</taxon>
        <taxon>Pneumocystis</taxon>
    </lineage>
</organism>
<evidence type="ECO:0000256" key="4">
    <source>
        <dbReference type="ARBA" id="ARBA00013247"/>
    </source>
</evidence>
<dbReference type="GO" id="GO:0004749">
    <property type="term" value="F:ribose phosphate diphosphokinase activity"/>
    <property type="evidence" value="ECO:0007669"/>
    <property type="project" value="UniProtKB-EC"/>
</dbReference>
<dbReference type="InterPro" id="IPR000836">
    <property type="entry name" value="PRTase_dom"/>
</dbReference>
<dbReference type="CDD" id="cd06223">
    <property type="entry name" value="PRTases_typeI"/>
    <property type="match status" value="1"/>
</dbReference>
<feature type="domain" description="Ribose-phosphate pyrophosphokinase N-terminal" evidence="14">
    <location>
        <begin position="5"/>
        <end position="100"/>
    </location>
</feature>
<protein>
    <recommendedName>
        <fullName evidence="4">ribose-phosphate diphosphokinase</fullName>
        <ecNumber evidence="4">2.7.6.1</ecNumber>
    </recommendedName>
</protein>
<comment type="subcellular location">
    <subcellularLocation>
        <location evidence="1">Cytoplasm</location>
    </subcellularLocation>
</comment>
<evidence type="ECO:0000256" key="9">
    <source>
        <dbReference type="ARBA" id="ARBA00022777"/>
    </source>
</evidence>
<name>M7NUU5_PNEMU</name>
<evidence type="ECO:0000256" key="1">
    <source>
        <dbReference type="ARBA" id="ARBA00004496"/>
    </source>
</evidence>
<accession>M7NUU5</accession>
<dbReference type="InterPro" id="IPR029099">
    <property type="entry name" value="Pribosyltran_N"/>
</dbReference>
<keyword evidence="10" id="KW-0067">ATP-binding</keyword>
<dbReference type="GO" id="GO:0006015">
    <property type="term" value="P:5-phosphoribose 1-diphosphate biosynthetic process"/>
    <property type="evidence" value="ECO:0007669"/>
    <property type="project" value="EnsemblFungi"/>
</dbReference>
<evidence type="ECO:0000256" key="3">
    <source>
        <dbReference type="ARBA" id="ARBA00006478"/>
    </source>
</evidence>
<comment type="pathway">
    <text evidence="2">Metabolic intermediate biosynthesis; 5-phospho-alpha-D-ribose 1-diphosphate biosynthesis; 5-phospho-alpha-D-ribose 1-diphosphate from D-ribose 5-phosphate (route I): step 1/1.</text>
</comment>
<evidence type="ECO:0000256" key="13">
    <source>
        <dbReference type="ARBA" id="ARBA00054815"/>
    </source>
</evidence>
<dbReference type="GO" id="GO:0006164">
    <property type="term" value="P:purine nucleotide biosynthetic process"/>
    <property type="evidence" value="ECO:0007669"/>
    <property type="project" value="TreeGrafter"/>
</dbReference>
<dbReference type="InterPro" id="IPR029057">
    <property type="entry name" value="PRTase-like"/>
</dbReference>
<dbReference type="EMBL" id="AFWA02000002">
    <property type="protein sequence ID" value="EMR11077.1"/>
    <property type="molecule type" value="Genomic_DNA"/>
</dbReference>
<dbReference type="Pfam" id="PF14572">
    <property type="entry name" value="Pribosyl_synth"/>
    <property type="match status" value="1"/>
</dbReference>
<dbReference type="FunFam" id="3.40.50.2020:FF:000005">
    <property type="entry name" value="Ribose-phosphate pyrophosphokinase 1"/>
    <property type="match status" value="1"/>
</dbReference>
<evidence type="ECO:0000256" key="2">
    <source>
        <dbReference type="ARBA" id="ARBA00004996"/>
    </source>
</evidence>
<dbReference type="GO" id="GO:0002189">
    <property type="term" value="C:ribose phosphate diphosphokinase complex"/>
    <property type="evidence" value="ECO:0007669"/>
    <property type="project" value="EnsemblFungi"/>
</dbReference>
<dbReference type="OMA" id="MMLVGDI"/>
<dbReference type="SMART" id="SM01400">
    <property type="entry name" value="Pribosyltran_N"/>
    <property type="match status" value="1"/>
</dbReference>
<dbReference type="GO" id="GO:0097268">
    <property type="term" value="C:cytoophidium"/>
    <property type="evidence" value="ECO:0007669"/>
    <property type="project" value="EnsemblFungi"/>
</dbReference>
<sequence>MRPFHIFSGSTHPELTTLICEHLGFKPSRSKLKKFSNGETKVDIDTSVRNNDVYIVQTGSRCVNDALMELLIMIHACKGASSHKVIVVLPLFPYSRYSDTKCEHSVEYENIKDDSKPYLYRSWAAQTGALMSNLFACAGCDHIITMDLHDPQFQGFFNIPVDNLVARGIFQKYIVKHIPGYLEAVIVSPDAGGAKRATIIADTLRMDFALIHKERKLGEQFYQMDSEMMLVGDVESKVAILIDDIIDTANTLIKAAKMLSEHGAIKVYALATHAVFSGDAIERINESTLHKVIVTNSVPQTENAKRCPKLVVLDVSFIFAEAIRKIHHGESLSMLFDYSL</sequence>
<comment type="catalytic activity">
    <reaction evidence="12">
        <text>D-ribose 5-phosphate + ATP = 5-phospho-alpha-D-ribose 1-diphosphate + AMP + H(+)</text>
        <dbReference type="Rhea" id="RHEA:15609"/>
        <dbReference type="ChEBI" id="CHEBI:15378"/>
        <dbReference type="ChEBI" id="CHEBI:30616"/>
        <dbReference type="ChEBI" id="CHEBI:58017"/>
        <dbReference type="ChEBI" id="CHEBI:78346"/>
        <dbReference type="ChEBI" id="CHEBI:456215"/>
        <dbReference type="EC" id="2.7.6.1"/>
    </reaction>
</comment>
<comment type="caution">
    <text evidence="15">The sequence shown here is derived from an EMBL/GenBank/DDBJ whole genome shotgun (WGS) entry which is preliminary data.</text>
</comment>